<protein>
    <submittedName>
        <fullName evidence="6">Uncharacterized protein</fullName>
    </submittedName>
</protein>
<dbReference type="InterPro" id="IPR019184">
    <property type="entry name" value="Uncharacterised_TM-17"/>
</dbReference>
<evidence type="ECO:0000256" key="2">
    <source>
        <dbReference type="ARBA" id="ARBA00022692"/>
    </source>
</evidence>
<dbReference type="GO" id="GO:0016020">
    <property type="term" value="C:membrane"/>
    <property type="evidence" value="ECO:0007669"/>
    <property type="project" value="UniProtKB-SubCell"/>
</dbReference>
<keyword evidence="3 5" id="KW-1133">Transmembrane helix</keyword>
<sequence length="140" mass="16345">MKVDPELMFECLIYINAFYYPVFASAEFIMVIAKYQSIRDTPNIEQDGAVCFARLIGEILKILVFYRWKEQRRSFSELVTAFVLLMTFLTVATVVYAFGFQNPLLKLEKVLCCLTIMLTATEIVFGVLFFFPCFKKVDYY</sequence>
<keyword evidence="7" id="KW-1185">Reference proteome</keyword>
<evidence type="ECO:0000256" key="1">
    <source>
        <dbReference type="ARBA" id="ARBA00004141"/>
    </source>
</evidence>
<dbReference type="EnsemblMetazoa" id="XM_019912504.1">
    <property type="protein sequence ID" value="XP_019768063.1"/>
    <property type="gene ID" value="LOC109543003"/>
</dbReference>
<dbReference type="Proteomes" id="UP000019118">
    <property type="component" value="Unassembled WGS sequence"/>
</dbReference>
<feature type="transmembrane region" description="Helical" evidence="5">
    <location>
        <begin position="47"/>
        <end position="66"/>
    </location>
</feature>
<comment type="subcellular location">
    <subcellularLocation>
        <location evidence="1">Membrane</location>
        <topology evidence="1">Multi-pass membrane protein</topology>
    </subcellularLocation>
</comment>
<dbReference type="AlphaFoldDB" id="A0AAR5Q481"/>
<gene>
    <name evidence="6" type="primary">109543003</name>
</gene>
<dbReference type="EnsemblMetazoa" id="XM_019912505.1">
    <property type="protein sequence ID" value="XP_019768064.1"/>
    <property type="gene ID" value="LOC109543003"/>
</dbReference>
<feature type="transmembrane region" description="Helical" evidence="5">
    <location>
        <begin position="110"/>
        <end position="131"/>
    </location>
</feature>
<reference evidence="7" key="1">
    <citation type="journal article" date="2013" name="Genome Biol.">
        <title>Draft genome of the mountain pine beetle, Dendroctonus ponderosae Hopkins, a major forest pest.</title>
        <authorList>
            <person name="Keeling C.I."/>
            <person name="Yuen M.M."/>
            <person name="Liao N.Y."/>
            <person name="Docking T.R."/>
            <person name="Chan S.K."/>
            <person name="Taylor G.A."/>
            <person name="Palmquist D.L."/>
            <person name="Jackman S.D."/>
            <person name="Nguyen A."/>
            <person name="Li M."/>
            <person name="Henderson H."/>
            <person name="Janes J.K."/>
            <person name="Zhao Y."/>
            <person name="Pandoh P."/>
            <person name="Moore R."/>
            <person name="Sperling F.A."/>
            <person name="Huber D.P."/>
            <person name="Birol I."/>
            <person name="Jones S.J."/>
            <person name="Bohlmann J."/>
        </authorList>
    </citation>
    <scope>NUCLEOTIDE SEQUENCE</scope>
</reference>
<evidence type="ECO:0000256" key="5">
    <source>
        <dbReference type="SAM" id="Phobius"/>
    </source>
</evidence>
<organism evidence="6 7">
    <name type="scientific">Dendroctonus ponderosae</name>
    <name type="common">Mountain pine beetle</name>
    <dbReference type="NCBI Taxonomy" id="77166"/>
    <lineage>
        <taxon>Eukaryota</taxon>
        <taxon>Metazoa</taxon>
        <taxon>Ecdysozoa</taxon>
        <taxon>Arthropoda</taxon>
        <taxon>Hexapoda</taxon>
        <taxon>Insecta</taxon>
        <taxon>Pterygota</taxon>
        <taxon>Neoptera</taxon>
        <taxon>Endopterygota</taxon>
        <taxon>Coleoptera</taxon>
        <taxon>Polyphaga</taxon>
        <taxon>Cucujiformia</taxon>
        <taxon>Curculionidae</taxon>
        <taxon>Scolytinae</taxon>
        <taxon>Dendroctonus</taxon>
    </lineage>
</organism>
<feature type="transmembrane region" description="Helical" evidence="5">
    <location>
        <begin position="78"/>
        <end position="98"/>
    </location>
</feature>
<feature type="transmembrane region" description="Helical" evidence="5">
    <location>
        <begin position="12"/>
        <end position="35"/>
    </location>
</feature>
<keyword evidence="4 5" id="KW-0472">Membrane</keyword>
<evidence type="ECO:0000256" key="3">
    <source>
        <dbReference type="ARBA" id="ARBA00022989"/>
    </source>
</evidence>
<dbReference type="KEGG" id="dpa:109543003"/>
<reference evidence="6" key="2">
    <citation type="submission" date="2024-08" db="UniProtKB">
        <authorList>
            <consortium name="EnsemblMetazoa"/>
        </authorList>
    </citation>
    <scope>IDENTIFICATION</scope>
</reference>
<name>A0AAR5Q481_DENPD</name>
<evidence type="ECO:0000313" key="7">
    <source>
        <dbReference type="Proteomes" id="UP000019118"/>
    </source>
</evidence>
<accession>A0AAR5Q481</accession>
<evidence type="ECO:0000313" key="6">
    <source>
        <dbReference type="EnsemblMetazoa" id="XP_019768064.1"/>
    </source>
</evidence>
<dbReference type="Pfam" id="PF09799">
    <property type="entry name" value="Transmemb_17"/>
    <property type="match status" value="1"/>
</dbReference>
<proteinExistence type="predicted"/>
<keyword evidence="2 5" id="KW-0812">Transmembrane</keyword>
<evidence type="ECO:0000256" key="4">
    <source>
        <dbReference type="ARBA" id="ARBA00023136"/>
    </source>
</evidence>